<gene>
    <name evidence="2" type="ORF">DCO56_09980</name>
</gene>
<proteinExistence type="predicted"/>
<evidence type="ECO:0000313" key="2">
    <source>
        <dbReference type="EMBL" id="PUV25250.1"/>
    </source>
</evidence>
<protein>
    <recommendedName>
        <fullName evidence="1">Outer membrane protein beta-barrel domain-containing protein</fullName>
    </recommendedName>
</protein>
<keyword evidence="3" id="KW-1185">Reference proteome</keyword>
<reference evidence="2 3" key="1">
    <citation type="submission" date="2018-04" db="EMBL/GenBank/DDBJ databases">
        <title>Sphingobacterium sp. M46 Genome.</title>
        <authorList>
            <person name="Cheng J."/>
            <person name="Li Y."/>
        </authorList>
    </citation>
    <scope>NUCLEOTIDE SEQUENCE [LARGE SCALE GENOMIC DNA]</scope>
    <source>
        <strain evidence="2 3">M46</strain>
    </source>
</reference>
<dbReference type="InterPro" id="IPR041700">
    <property type="entry name" value="OMP_b-brl_3"/>
</dbReference>
<accession>A0A363NWY3</accession>
<dbReference type="Proteomes" id="UP000250831">
    <property type="component" value="Unassembled WGS sequence"/>
</dbReference>
<dbReference type="AlphaFoldDB" id="A0A363NWY3"/>
<dbReference type="OrthoDB" id="606851at2"/>
<dbReference type="Pfam" id="PF14905">
    <property type="entry name" value="OMP_b-brl_3"/>
    <property type="match status" value="1"/>
</dbReference>
<sequence length="107" mass="12224">MLCLLAKFRPSLCISAHGEFATFNLWNITVKKKLLKETATIGITMTDPFNKIKNLSSYAQTSNMMQKSNFSLPFRSFGLSLSWQFGKGKYGSYRSKEKQINNDDQKL</sequence>
<name>A0A363NWY3_9SPHI</name>
<evidence type="ECO:0000313" key="3">
    <source>
        <dbReference type="Proteomes" id="UP000250831"/>
    </source>
</evidence>
<dbReference type="EMBL" id="QCXX01000002">
    <property type="protein sequence ID" value="PUV25250.1"/>
    <property type="molecule type" value="Genomic_DNA"/>
</dbReference>
<organism evidence="2 3">
    <name type="scientific">Sphingobacterium athyrii</name>
    <dbReference type="NCBI Taxonomy" id="2152717"/>
    <lineage>
        <taxon>Bacteria</taxon>
        <taxon>Pseudomonadati</taxon>
        <taxon>Bacteroidota</taxon>
        <taxon>Sphingobacteriia</taxon>
        <taxon>Sphingobacteriales</taxon>
        <taxon>Sphingobacteriaceae</taxon>
        <taxon>Sphingobacterium</taxon>
    </lineage>
</organism>
<comment type="caution">
    <text evidence="2">The sequence shown here is derived from an EMBL/GenBank/DDBJ whole genome shotgun (WGS) entry which is preliminary data.</text>
</comment>
<feature type="domain" description="Outer membrane protein beta-barrel" evidence="1">
    <location>
        <begin position="16"/>
        <end position="83"/>
    </location>
</feature>
<evidence type="ECO:0000259" key="1">
    <source>
        <dbReference type="Pfam" id="PF14905"/>
    </source>
</evidence>